<proteinExistence type="predicted"/>
<sequence>MSGPSPYPEEVAALSKVPIDRLALKTIEGLAKETNPEERALRLCNLFRGLDNESGACLLSVAARLYIQGDPAGRRVFSSTLNVKPPGIEVLEQLQVFSSIQRVSSKLIQGNWEEPSDSQNENPVFAILDVLSEGTRLGVLDIGIDTLPNQVGALNAVYQHLRGWFSVASYKLSTHQDIPDEQLHFIMQLCMLEINLMERRVSGIAEAINPYDTRALARLMPVLSRYDQDIEHMKSVVSRLGTYDPFNERLLSLEHTITSGEMKKLLKVMNGIPGGTLLKRVFENAQVNPILDREFQFWVSLIYQLGRLRYLIDDGAPEIDPITATELASQFVEESRPLVISMNDTFFHSVWPVIESWGVASWAENGIEVSFRNEKAHQFVESDGTPRFPEEPEVAEQQEISLDQMLRSQIHNDAFLLGVLENPKVLANGKVINYLAVHCRSLRVLERIATTPSLFSGAANKDVPRLLLRNPSKLSVNMLRRFMHVRFVSKTDLIKMAQPRSDVRSEVRQEINSYLRSLS</sequence>
<evidence type="ECO:0000313" key="2">
    <source>
        <dbReference type="Proteomes" id="UP000547674"/>
    </source>
</evidence>
<dbReference type="Proteomes" id="UP000547674">
    <property type="component" value="Unassembled WGS sequence"/>
</dbReference>
<dbReference type="EMBL" id="JABDJR010000157">
    <property type="protein sequence ID" value="NNF05949.1"/>
    <property type="molecule type" value="Genomic_DNA"/>
</dbReference>
<dbReference type="AlphaFoldDB" id="A0A7Y2E9U0"/>
<name>A0A7Y2E9U0_UNCEI</name>
<evidence type="ECO:0000313" key="1">
    <source>
        <dbReference type="EMBL" id="NNF05949.1"/>
    </source>
</evidence>
<protein>
    <submittedName>
        <fullName evidence="1">Uncharacterized protein</fullName>
    </submittedName>
</protein>
<reference evidence="1 2" key="1">
    <citation type="submission" date="2020-03" db="EMBL/GenBank/DDBJ databases">
        <title>Metabolic flexibility allows generalist bacteria to become dominant in a frequently disturbed ecosystem.</title>
        <authorList>
            <person name="Chen Y.-J."/>
            <person name="Leung P.M."/>
            <person name="Bay S.K."/>
            <person name="Hugenholtz P."/>
            <person name="Kessler A.J."/>
            <person name="Shelley G."/>
            <person name="Waite D.W."/>
            <person name="Cook P.L."/>
            <person name="Greening C."/>
        </authorList>
    </citation>
    <scope>NUCLEOTIDE SEQUENCE [LARGE SCALE GENOMIC DNA]</scope>
    <source>
        <strain evidence="1">SS_bin_28</strain>
    </source>
</reference>
<accession>A0A7Y2E9U0</accession>
<organism evidence="1 2">
    <name type="scientific">Eiseniibacteriota bacterium</name>
    <dbReference type="NCBI Taxonomy" id="2212470"/>
    <lineage>
        <taxon>Bacteria</taxon>
        <taxon>Candidatus Eiseniibacteriota</taxon>
    </lineage>
</organism>
<comment type="caution">
    <text evidence="1">The sequence shown here is derived from an EMBL/GenBank/DDBJ whole genome shotgun (WGS) entry which is preliminary data.</text>
</comment>
<gene>
    <name evidence="1" type="ORF">HKN21_04250</name>
</gene>